<dbReference type="InterPro" id="IPR036250">
    <property type="entry name" value="AcylCo_DH-like_C"/>
</dbReference>
<organism evidence="8 9">
    <name type="scientific">Microbacterium capsulatum</name>
    <dbReference type="NCBI Taxonomy" id="3041921"/>
    <lineage>
        <taxon>Bacteria</taxon>
        <taxon>Bacillati</taxon>
        <taxon>Actinomycetota</taxon>
        <taxon>Actinomycetes</taxon>
        <taxon>Micrococcales</taxon>
        <taxon>Microbacteriaceae</taxon>
        <taxon>Microbacterium</taxon>
    </lineage>
</organism>
<dbReference type="SUPFAM" id="SSF56645">
    <property type="entry name" value="Acyl-CoA dehydrogenase NM domain-like"/>
    <property type="match status" value="1"/>
</dbReference>
<dbReference type="Gene3D" id="1.20.140.10">
    <property type="entry name" value="Butyryl-CoA Dehydrogenase, subunit A, domain 3"/>
    <property type="match status" value="1"/>
</dbReference>
<dbReference type="PANTHER" id="PTHR43884:SF20">
    <property type="entry name" value="ACYL-COA DEHYDROGENASE FADE28"/>
    <property type="match status" value="1"/>
</dbReference>
<keyword evidence="4" id="KW-0274">FAD</keyword>
<dbReference type="EC" id="1.-.-.-" evidence="8"/>
<proteinExistence type="inferred from homology"/>
<dbReference type="InterPro" id="IPR009100">
    <property type="entry name" value="AcylCoA_DH/oxidase_NM_dom_sf"/>
</dbReference>
<evidence type="ECO:0000256" key="3">
    <source>
        <dbReference type="ARBA" id="ARBA00022630"/>
    </source>
</evidence>
<dbReference type="Pfam" id="PF02771">
    <property type="entry name" value="Acyl-CoA_dh_N"/>
    <property type="match status" value="1"/>
</dbReference>
<dbReference type="RefSeq" id="WP_308488591.1">
    <property type="nucleotide sequence ID" value="NZ_JAVFCB010000003.1"/>
</dbReference>
<sequence>MRFDLTEEQEELASMLRTLLQQRSDSAAVRAAMTSAQGYDPQLWRVLCEEIGAASLAIPEEFGGSGFSSAETHLVLEALGYALTPSPFLGSAVMAAQALLLARDEDACERLLPGIADGSVIAALAWADADGSWAPESVAVTAEPAGEAWVLSGQTPLVLYGAQADVLLAIARTQDGPALFEVTGDPERTDTPAVDPTLRFANVRFARTAARLLAVGDDARFDVLRDRVLTAITALQVGTAARGLDMTVEYAGQRVQFGRAIGSFQALKHRMADMHVELETARTTSRAACWASANDAAELADLAPLAKARCSEALNRIAGETIQLHGGIAITWEHDAHLVFKRAHATAQLLGDPDAQRRRIQDALAL</sequence>
<evidence type="ECO:0000256" key="4">
    <source>
        <dbReference type="ARBA" id="ARBA00022827"/>
    </source>
</evidence>
<accession>A0ABU0XEV5</accession>
<dbReference type="InterPro" id="IPR046373">
    <property type="entry name" value="Acyl-CoA_Oxase/DH_mid-dom_sf"/>
</dbReference>
<evidence type="ECO:0000256" key="5">
    <source>
        <dbReference type="ARBA" id="ARBA00023002"/>
    </source>
</evidence>
<evidence type="ECO:0000313" key="9">
    <source>
        <dbReference type="Proteomes" id="UP001230289"/>
    </source>
</evidence>
<gene>
    <name evidence="8" type="ORF">RBR11_06955</name>
</gene>
<evidence type="ECO:0000259" key="6">
    <source>
        <dbReference type="Pfam" id="PF00441"/>
    </source>
</evidence>
<evidence type="ECO:0000256" key="2">
    <source>
        <dbReference type="ARBA" id="ARBA00009347"/>
    </source>
</evidence>
<keyword evidence="5 8" id="KW-0560">Oxidoreductase</keyword>
<name>A0ABU0XEV5_9MICO</name>
<comment type="similarity">
    <text evidence="2">Belongs to the acyl-CoA dehydrogenase family.</text>
</comment>
<dbReference type="Pfam" id="PF00441">
    <property type="entry name" value="Acyl-CoA_dh_1"/>
    <property type="match status" value="1"/>
</dbReference>
<feature type="domain" description="Acyl-CoA dehydrogenase/oxidase N-terminal" evidence="7">
    <location>
        <begin position="6"/>
        <end position="118"/>
    </location>
</feature>
<dbReference type="InterPro" id="IPR009075">
    <property type="entry name" value="AcylCo_DH/oxidase_C"/>
</dbReference>
<dbReference type="InterPro" id="IPR037069">
    <property type="entry name" value="AcylCoA_DH/ox_N_sf"/>
</dbReference>
<dbReference type="GO" id="GO:0016491">
    <property type="term" value="F:oxidoreductase activity"/>
    <property type="evidence" value="ECO:0007669"/>
    <property type="project" value="UniProtKB-KW"/>
</dbReference>
<dbReference type="CDD" id="cd00567">
    <property type="entry name" value="ACAD"/>
    <property type="match status" value="1"/>
</dbReference>
<dbReference type="Gene3D" id="1.10.540.10">
    <property type="entry name" value="Acyl-CoA dehydrogenase/oxidase, N-terminal domain"/>
    <property type="match status" value="1"/>
</dbReference>
<dbReference type="Gene3D" id="2.40.110.10">
    <property type="entry name" value="Butyryl-CoA Dehydrogenase, subunit A, domain 2"/>
    <property type="match status" value="1"/>
</dbReference>
<dbReference type="PANTHER" id="PTHR43884">
    <property type="entry name" value="ACYL-COA DEHYDROGENASE"/>
    <property type="match status" value="1"/>
</dbReference>
<evidence type="ECO:0000256" key="1">
    <source>
        <dbReference type="ARBA" id="ARBA00001974"/>
    </source>
</evidence>
<evidence type="ECO:0000259" key="7">
    <source>
        <dbReference type="Pfam" id="PF02771"/>
    </source>
</evidence>
<feature type="domain" description="Acyl-CoA dehydrogenase/oxidase C-terminal" evidence="6">
    <location>
        <begin position="231"/>
        <end position="364"/>
    </location>
</feature>
<dbReference type="SUPFAM" id="SSF47203">
    <property type="entry name" value="Acyl-CoA dehydrogenase C-terminal domain-like"/>
    <property type="match status" value="1"/>
</dbReference>
<reference evidence="8 9" key="1">
    <citation type="submission" date="2023-08" db="EMBL/GenBank/DDBJ databases">
        <title>Microbacterium sp. nov., isolated from a waste landfill.</title>
        <authorList>
            <person name="Wen W."/>
        </authorList>
    </citation>
    <scope>NUCLEOTIDE SEQUENCE [LARGE SCALE GENOMIC DNA]</scope>
    <source>
        <strain evidence="8 9">ASV81</strain>
    </source>
</reference>
<keyword evidence="9" id="KW-1185">Reference proteome</keyword>
<evidence type="ECO:0000313" key="8">
    <source>
        <dbReference type="EMBL" id="MDQ4213653.1"/>
    </source>
</evidence>
<protein>
    <submittedName>
        <fullName evidence="8">Acyl-CoA dehydrogenase family protein</fullName>
        <ecNumber evidence="8">1.-.-.-</ecNumber>
    </submittedName>
</protein>
<dbReference type="Proteomes" id="UP001230289">
    <property type="component" value="Unassembled WGS sequence"/>
</dbReference>
<dbReference type="EMBL" id="JAVFCB010000003">
    <property type="protein sequence ID" value="MDQ4213653.1"/>
    <property type="molecule type" value="Genomic_DNA"/>
</dbReference>
<keyword evidence="3" id="KW-0285">Flavoprotein</keyword>
<comment type="cofactor">
    <cofactor evidence="1">
        <name>FAD</name>
        <dbReference type="ChEBI" id="CHEBI:57692"/>
    </cofactor>
</comment>
<dbReference type="InterPro" id="IPR013786">
    <property type="entry name" value="AcylCoA_DH/ox_N"/>
</dbReference>
<comment type="caution">
    <text evidence="8">The sequence shown here is derived from an EMBL/GenBank/DDBJ whole genome shotgun (WGS) entry which is preliminary data.</text>
</comment>